<protein>
    <submittedName>
        <fullName evidence="1">Uncharacterized protein</fullName>
    </submittedName>
</protein>
<evidence type="ECO:0000313" key="2">
    <source>
        <dbReference type="Proteomes" id="UP000265719"/>
    </source>
</evidence>
<accession>A0A399FWP8</accession>
<keyword evidence="2" id="KW-1185">Reference proteome</keyword>
<gene>
    <name evidence="1" type="ORF">NI17_009255</name>
</gene>
<dbReference type="RefSeq" id="WP_119268094.1">
    <property type="nucleotide sequence ID" value="NZ_CP063196.1"/>
</dbReference>
<reference evidence="1" key="1">
    <citation type="submission" date="2020-10" db="EMBL/GenBank/DDBJ databases">
        <title>De novo genome project of the cellulose decomposer Thermobifida halotolerans type strain.</title>
        <authorList>
            <person name="Nagy I."/>
            <person name="Horvath B."/>
            <person name="Kukolya J."/>
            <person name="Nagy I."/>
            <person name="Orsini M."/>
        </authorList>
    </citation>
    <scope>NUCLEOTIDE SEQUENCE</scope>
    <source>
        <strain evidence="1">DSM 44931</strain>
    </source>
</reference>
<dbReference type="KEGG" id="thao:NI17_009255"/>
<sequence length="77" mass="7898">MRYCGPGACVAVFAAASGYHHGQSRVALAAVPGWLRLYTAKLAGLLAVTVPNAVAVATPAVVPQEASAPIAVELLRW</sequence>
<organism evidence="1 2">
    <name type="scientific">Thermobifida halotolerans</name>
    <dbReference type="NCBI Taxonomy" id="483545"/>
    <lineage>
        <taxon>Bacteria</taxon>
        <taxon>Bacillati</taxon>
        <taxon>Actinomycetota</taxon>
        <taxon>Actinomycetes</taxon>
        <taxon>Streptosporangiales</taxon>
        <taxon>Nocardiopsidaceae</taxon>
        <taxon>Thermobifida</taxon>
    </lineage>
</organism>
<dbReference type="EMBL" id="CP063196">
    <property type="protein sequence ID" value="UOE21292.1"/>
    <property type="molecule type" value="Genomic_DNA"/>
</dbReference>
<name>A0A399FWP8_9ACTN</name>
<proteinExistence type="predicted"/>
<evidence type="ECO:0000313" key="1">
    <source>
        <dbReference type="EMBL" id="UOE21292.1"/>
    </source>
</evidence>
<dbReference type="Proteomes" id="UP000265719">
    <property type="component" value="Chromosome"/>
</dbReference>
<dbReference type="AlphaFoldDB" id="A0A399FWP8"/>